<evidence type="ECO:0000256" key="1">
    <source>
        <dbReference type="SAM" id="SignalP"/>
    </source>
</evidence>
<feature type="signal peptide" evidence="1">
    <location>
        <begin position="1"/>
        <end position="17"/>
    </location>
</feature>
<dbReference type="PROSITE" id="PS51257">
    <property type="entry name" value="PROKAR_LIPOPROTEIN"/>
    <property type="match status" value="1"/>
</dbReference>
<dbReference type="Proteomes" id="UP000708576">
    <property type="component" value="Unassembled WGS sequence"/>
</dbReference>
<accession>A0ABS5JSC1</accession>
<evidence type="ECO:0000313" key="2">
    <source>
        <dbReference type="EMBL" id="MBS2097780.1"/>
    </source>
</evidence>
<keyword evidence="1" id="KW-0732">Signal</keyword>
<sequence length="120" mass="13597">MRRLCLLLLLTLPFLFAGCDKDKDVIEPKTAGELTGEAIESLAEELHISKATTYMMKNYSGDIYLRSDESNESFSVEGQIIKVGNTYYNLDKLVKYEAVELEAPANGYILEMYFEGMESF</sequence>
<comment type="caution">
    <text evidence="2">The sequence shown here is derived from an EMBL/GenBank/DDBJ whole genome shotgun (WGS) entry which is preliminary data.</text>
</comment>
<gene>
    <name evidence="2" type="ORF">KEM10_05775</name>
</gene>
<keyword evidence="3" id="KW-1185">Reference proteome</keyword>
<feature type="chain" id="PRO_5047172849" evidence="1">
    <location>
        <begin position="18"/>
        <end position="120"/>
    </location>
</feature>
<name>A0ABS5JSC1_9BACT</name>
<proteinExistence type="predicted"/>
<dbReference type="RefSeq" id="WP_212214633.1">
    <property type="nucleotide sequence ID" value="NZ_JAGUCO010000003.1"/>
</dbReference>
<dbReference type="EMBL" id="JAGUCO010000003">
    <property type="protein sequence ID" value="MBS2097780.1"/>
    <property type="molecule type" value="Genomic_DNA"/>
</dbReference>
<reference evidence="2 3" key="1">
    <citation type="journal article" date="2015" name="Int. J. Syst. Evol. Microbiol.">
        <title>Carboxylicivirga linearis sp. nov., isolated from a sea cucumber culture pond.</title>
        <authorList>
            <person name="Wang F.Q."/>
            <person name="Zhou Y.X."/>
            <person name="Lin X.Z."/>
            <person name="Chen G.J."/>
            <person name="Du Z.J."/>
        </authorList>
    </citation>
    <scope>NUCLEOTIDE SEQUENCE [LARGE SCALE GENOMIC DNA]</scope>
    <source>
        <strain evidence="2 3">FB218</strain>
    </source>
</reference>
<protein>
    <submittedName>
        <fullName evidence="2">Uncharacterized protein</fullName>
    </submittedName>
</protein>
<evidence type="ECO:0000313" key="3">
    <source>
        <dbReference type="Proteomes" id="UP000708576"/>
    </source>
</evidence>
<organism evidence="2 3">
    <name type="scientific">Carboxylicivirga linearis</name>
    <dbReference type="NCBI Taxonomy" id="1628157"/>
    <lineage>
        <taxon>Bacteria</taxon>
        <taxon>Pseudomonadati</taxon>
        <taxon>Bacteroidota</taxon>
        <taxon>Bacteroidia</taxon>
        <taxon>Marinilabiliales</taxon>
        <taxon>Marinilabiliaceae</taxon>
        <taxon>Carboxylicivirga</taxon>
    </lineage>
</organism>